<dbReference type="EMBL" id="CP000112">
    <property type="protein sequence ID" value="ABB40048.1"/>
    <property type="molecule type" value="Genomic_DNA"/>
</dbReference>
<dbReference type="InterPro" id="IPR029063">
    <property type="entry name" value="SAM-dependent_MTases_sf"/>
</dbReference>
<gene>
    <name evidence="1" type="ordered locus">Dde_3254</name>
</gene>
<dbReference type="RefSeq" id="WP_011368997.1">
    <property type="nucleotide sequence ID" value="NC_007519.1"/>
</dbReference>
<dbReference type="STRING" id="207559.Dde_3254"/>
<dbReference type="CDD" id="cd02440">
    <property type="entry name" value="AdoMet_MTases"/>
    <property type="match status" value="1"/>
</dbReference>
<dbReference type="Gene3D" id="3.40.50.150">
    <property type="entry name" value="Vaccinia Virus protein VP39"/>
    <property type="match status" value="1"/>
</dbReference>
<dbReference type="GO" id="GO:0008168">
    <property type="term" value="F:methyltransferase activity"/>
    <property type="evidence" value="ECO:0007669"/>
    <property type="project" value="UniProtKB-KW"/>
</dbReference>
<dbReference type="AlphaFoldDB" id="Q30W98"/>
<dbReference type="eggNOG" id="COG2226">
    <property type="taxonomic scope" value="Bacteria"/>
</dbReference>
<dbReference type="Proteomes" id="UP000002710">
    <property type="component" value="Chromosome"/>
</dbReference>
<dbReference type="SUPFAM" id="SSF53335">
    <property type="entry name" value="S-adenosyl-L-methionine-dependent methyltransferases"/>
    <property type="match status" value="1"/>
</dbReference>
<dbReference type="GO" id="GO:0032259">
    <property type="term" value="P:methylation"/>
    <property type="evidence" value="ECO:0007669"/>
    <property type="project" value="UniProtKB-KW"/>
</dbReference>
<keyword evidence="1" id="KW-0808">Transferase</keyword>
<reference evidence="1 2" key="1">
    <citation type="journal article" date="2011" name="J. Bacteriol.">
        <title>Complete genome sequence and updated annotation of Desulfovibrio alaskensis G20.</title>
        <authorList>
            <person name="Hauser L.J."/>
            <person name="Land M.L."/>
            <person name="Brown S.D."/>
            <person name="Larimer F."/>
            <person name="Keller K.L."/>
            <person name="Rapp-Giles B.J."/>
            <person name="Price M.N."/>
            <person name="Lin M."/>
            <person name="Bruce D.C."/>
            <person name="Detter J.C."/>
            <person name="Tapia R."/>
            <person name="Han C.S."/>
            <person name="Goodwin L.A."/>
            <person name="Cheng J.F."/>
            <person name="Pitluck S."/>
            <person name="Copeland A."/>
            <person name="Lucas S."/>
            <person name="Nolan M."/>
            <person name="Lapidus A.L."/>
            <person name="Palumbo A.V."/>
            <person name="Wall J.D."/>
        </authorList>
    </citation>
    <scope>NUCLEOTIDE SEQUENCE [LARGE SCALE GENOMIC DNA]</scope>
    <source>
        <strain evidence="2">ATCC BAA 1058 / DSM 17464 / G20</strain>
    </source>
</reference>
<keyword evidence="1" id="KW-0489">Methyltransferase</keyword>
<dbReference type="HOGENOM" id="CLU_102101_0_0_7"/>
<sequence length="237" mass="26894">MSNLDRDREIYLQENRYRQPKEVFKHLARLLAEKADMKSDLSVCDIGCAAGEFLYHLRSRWRHLVLSGFDPTPELIAKALTVMPNEKFFVGSVHDPQTLPPASQDVLFMSGVHSGISSMQPCLANMLAWLKPGGRAFLYGIFNPYPIDVEANYCMSGSTGDKIHFYVHSCKSISDFLDASKVVKEYSFTEYTPPIDIEYNSDNPFRAWTARDENGERILINGLSMLVHCFIVEIVTQ</sequence>
<dbReference type="Pfam" id="PF13489">
    <property type="entry name" value="Methyltransf_23"/>
    <property type="match status" value="1"/>
</dbReference>
<accession>Q30W98</accession>
<keyword evidence="2" id="KW-1185">Reference proteome</keyword>
<evidence type="ECO:0000313" key="2">
    <source>
        <dbReference type="Proteomes" id="UP000002710"/>
    </source>
</evidence>
<dbReference type="DNASU" id="3758231"/>
<organism evidence="1 2">
    <name type="scientific">Oleidesulfovibrio alaskensis (strain ATCC BAA-1058 / DSM 17464 / G20)</name>
    <name type="common">Desulfovibrio alaskensis</name>
    <dbReference type="NCBI Taxonomy" id="207559"/>
    <lineage>
        <taxon>Bacteria</taxon>
        <taxon>Pseudomonadati</taxon>
        <taxon>Thermodesulfobacteriota</taxon>
        <taxon>Desulfovibrionia</taxon>
        <taxon>Desulfovibrionales</taxon>
        <taxon>Desulfovibrionaceae</taxon>
        <taxon>Oleidesulfovibrio</taxon>
    </lineage>
</organism>
<dbReference type="KEGG" id="dde:Dde_3254"/>
<name>Q30W98_OLEA2</name>
<proteinExistence type="predicted"/>
<evidence type="ECO:0000313" key="1">
    <source>
        <dbReference type="EMBL" id="ABB40048.1"/>
    </source>
</evidence>
<protein>
    <submittedName>
        <fullName evidence="1">Methyltransferase type 11</fullName>
    </submittedName>
</protein>